<dbReference type="PROSITE" id="PS50086">
    <property type="entry name" value="TBC_RABGAP"/>
    <property type="match status" value="1"/>
</dbReference>
<feature type="region of interest" description="Disordered" evidence="1">
    <location>
        <begin position="231"/>
        <end position="263"/>
    </location>
</feature>
<dbReference type="Gene3D" id="1.10.8.270">
    <property type="entry name" value="putative rabgap domain of human tbc1 domain family member 14 like domains"/>
    <property type="match status" value="1"/>
</dbReference>
<dbReference type="SMART" id="SM00233">
    <property type="entry name" value="PH"/>
    <property type="match status" value="1"/>
</dbReference>
<dbReference type="WBParaSite" id="SRDH1_44560.2">
    <property type="protein sequence ID" value="SRDH1_44560.2"/>
    <property type="gene ID" value="SRDH1_44560"/>
</dbReference>
<accession>A0AA85FEJ7</accession>
<dbReference type="CDD" id="cd01265">
    <property type="entry name" value="PH_TBC1D2A"/>
    <property type="match status" value="1"/>
</dbReference>
<dbReference type="GO" id="GO:0005096">
    <property type="term" value="F:GTPase activator activity"/>
    <property type="evidence" value="ECO:0007669"/>
    <property type="project" value="TreeGrafter"/>
</dbReference>
<evidence type="ECO:0000259" key="2">
    <source>
        <dbReference type="PROSITE" id="PS50003"/>
    </source>
</evidence>
<organism evidence="4 5">
    <name type="scientific">Schistosoma rodhaini</name>
    <dbReference type="NCBI Taxonomy" id="6188"/>
    <lineage>
        <taxon>Eukaryota</taxon>
        <taxon>Metazoa</taxon>
        <taxon>Spiralia</taxon>
        <taxon>Lophotrochozoa</taxon>
        <taxon>Platyhelminthes</taxon>
        <taxon>Trematoda</taxon>
        <taxon>Digenea</taxon>
        <taxon>Strigeidida</taxon>
        <taxon>Schistosomatoidea</taxon>
        <taxon>Schistosomatidae</taxon>
        <taxon>Schistosoma</taxon>
    </lineage>
</organism>
<dbReference type="InterPro" id="IPR036322">
    <property type="entry name" value="WD40_repeat_dom_sf"/>
</dbReference>
<evidence type="ECO:0000256" key="1">
    <source>
        <dbReference type="SAM" id="MobiDB-lite"/>
    </source>
</evidence>
<dbReference type="Pfam" id="PF00566">
    <property type="entry name" value="RabGAP-TBC"/>
    <property type="match status" value="1"/>
</dbReference>
<dbReference type="Pfam" id="PF23748">
    <property type="entry name" value="Beta-prop_LRRK2"/>
    <property type="match status" value="1"/>
</dbReference>
<reference evidence="4" key="1">
    <citation type="submission" date="2022-06" db="EMBL/GenBank/DDBJ databases">
        <authorList>
            <person name="Berger JAMES D."/>
            <person name="Berger JAMES D."/>
        </authorList>
    </citation>
    <scope>NUCLEOTIDE SEQUENCE [LARGE SCALE GENOMIC DNA]</scope>
</reference>
<proteinExistence type="predicted"/>
<dbReference type="PANTHER" id="PTHR47219:SF20">
    <property type="entry name" value="TBC1 DOMAIN FAMILY MEMBER 2B"/>
    <property type="match status" value="1"/>
</dbReference>
<feature type="domain" description="Rab-GAP TBC" evidence="3">
    <location>
        <begin position="737"/>
        <end position="933"/>
    </location>
</feature>
<dbReference type="GO" id="GO:0031267">
    <property type="term" value="F:small GTPase binding"/>
    <property type="evidence" value="ECO:0007669"/>
    <property type="project" value="TreeGrafter"/>
</dbReference>
<evidence type="ECO:0000313" key="5">
    <source>
        <dbReference type="WBParaSite" id="SRDH1_44560.2"/>
    </source>
</evidence>
<dbReference type="Gene3D" id="2.30.29.30">
    <property type="entry name" value="Pleckstrin-homology domain (PH domain)/Phosphotyrosine-binding domain (PTB)"/>
    <property type="match status" value="1"/>
</dbReference>
<dbReference type="SUPFAM" id="SSF50729">
    <property type="entry name" value="PH domain-like"/>
    <property type="match status" value="1"/>
</dbReference>
<dbReference type="InterPro" id="IPR011993">
    <property type="entry name" value="PH-like_dom_sf"/>
</dbReference>
<dbReference type="FunFam" id="1.10.8.270:FF:000026">
    <property type="entry name" value="TBC (Tre-2/Bub2/Cdc16) domain family"/>
    <property type="match status" value="1"/>
</dbReference>
<dbReference type="SUPFAM" id="SSF50978">
    <property type="entry name" value="WD40 repeat-like"/>
    <property type="match status" value="1"/>
</dbReference>
<keyword evidence="4" id="KW-1185">Reference proteome</keyword>
<dbReference type="InterPro" id="IPR001849">
    <property type="entry name" value="PH_domain"/>
</dbReference>
<dbReference type="Pfam" id="PF00169">
    <property type="entry name" value="PH"/>
    <property type="match status" value="1"/>
</dbReference>
<feature type="region of interest" description="Disordered" evidence="1">
    <location>
        <begin position="163"/>
        <end position="189"/>
    </location>
</feature>
<protein>
    <recommendedName>
        <fullName evidence="6">Rab-GAP TBC domain-containing protein</fullName>
    </recommendedName>
</protein>
<evidence type="ECO:0008006" key="6">
    <source>
        <dbReference type="Google" id="ProtNLM"/>
    </source>
</evidence>
<dbReference type="PROSITE" id="PS50003">
    <property type="entry name" value="PH_DOMAIN"/>
    <property type="match status" value="1"/>
</dbReference>
<dbReference type="InterPro" id="IPR056602">
    <property type="entry name" value="Beta-prop_LRRK2"/>
</dbReference>
<dbReference type="InterPro" id="IPR035969">
    <property type="entry name" value="Rab-GAP_TBC_sf"/>
</dbReference>
<feature type="domain" description="PH" evidence="2">
    <location>
        <begin position="4"/>
        <end position="123"/>
    </location>
</feature>
<sequence length="1486" mass="172318">MSSWQRLSGYLNSKPTGPPLVNNASDIAAYFESAFKRLKGIQRHWYVFEESTLKLMAYRNQMDAAIPDKEPLKTINIHGAVFHIDPAEHNQFSIISDGKEHILQAETEDAMLLWLHVLQTRRNEAVQTSESDNSSPNDDSLTDYKLFRQNSLMKMQMSIPTRASPIISSDSNESSFNNNGSLRSRKCSSHQNLNKLIKQLSIDQMNDNQSYNNHSLIDHTSLWISPIDHSMNTSSSTSSSTSTSTSTSTSSSMTTSTTNRDVMRRLSYNRSNSYDSDIIKQHLNDLNNINDKSIKLLSKSNNYLINQSSNKIYQRNRIMNLPIEEEENEDYSILNENLSYQINGENRSQLRTTMKVLDNLSENKCQVNNQKEELMPENNLIGNDSNLVGEINGESRKVSNTNSTEFDEFNQTEKENYNVISRSDNKFFNDSEISEGPQDSFERQCTEQQMSTGEYLTSQLSAKYQSSIILQNPRVFTDSDIDLENELTPNDYIRELKAQLQLALDREAYLRQMLSNREAGMREIDQKVENIENIEMKDNSSFKLPKNISPNKLRDMIEDYEQKQRILYRKNQFLITEIRELASIKYMFTDHSNKMSKYIQRLNMEGFKWRREYVKLLQACLGATQTDPHHRLMFSDYGKDRYKNLISELLDEARRKDPSLPSMIKPKTADYHVDFYGFKHSYLNETSIIHYSCQQLYDFYTRQLSGGDENFYRWTELLTQANRELTRADLEVLCRSGVPIQYREGVWRMLIHGELHQLMQIKGPLYYNGLLEEFSENTLAAQHRRQISLDLLRTMPNNVQFDNIDAPGVQKLQEVLQAYSIHNSKIGYCQGMNFIAAVALLFLRKEDAFWCLIAILERFLPENYFNSGLIDAQVDQLVLKEIVHEKLPRLSSHLKRLGIDISAVTLNWFLAVFYDSVPFETLIRIWDVFLLEGSETLFRFAVAILKRNQDMLLEQSDTISFWKCLKAATRLTNDVDGLIKTAFEELRPFPKPQLIATRRAYHYEILSKKMSIKKGYWQNVMKESPDEFIENQNHVQHKRSTKENQAVIQAITFYDNEHLWICYGDKSYSQISEVVVTSNCMQSIGYELESRVSCICAFSNEIILLGMMSKQLCAYSVIRNSKIWQIPIHDSVSDITFAYFLHDHTNKVYAGLTNGELVVIENIGFEEPRDSIYYITISFIPISSVLLAKSQLWCASGSSIFIFHAKTMDYYKQISISNNPLDVILKICLGENGVWIAVRGSSVIELWDPDRLIRILLFNIVNETYLSRRPEEEYTFNPQRVTVILPYDNTLWIGTGMGEVLVYQIHTYQKTEKKKSLESNIHMTRHKSSTSLKDELQLIGETTRKTLLKSTRCPSNPDVSHIPDKDPEPLFYPLRQNSLILEYAIDSNYVYELQKIVRSKVAETPIRFLVMKKITDSHILIISCSTYFNDDDAVLKWRRDNNNGSIWTNEPIYVFDRESHSLRLPAYMRNSLCLQMHNKKSIIMNN</sequence>
<dbReference type="PANTHER" id="PTHR47219">
    <property type="entry name" value="RAB GTPASE-ACTIVATING PROTEIN 1-LIKE"/>
    <property type="match status" value="1"/>
</dbReference>
<feature type="compositionally biased region" description="Low complexity" evidence="1">
    <location>
        <begin position="168"/>
        <end position="181"/>
    </location>
</feature>
<dbReference type="InterPro" id="IPR000195">
    <property type="entry name" value="Rab-GAP-TBC_dom"/>
</dbReference>
<feature type="compositionally biased region" description="Low complexity" evidence="1">
    <location>
        <begin position="231"/>
        <end position="259"/>
    </location>
</feature>
<dbReference type="SUPFAM" id="SSF47923">
    <property type="entry name" value="Ypt/Rab-GAP domain of gyp1p"/>
    <property type="match status" value="2"/>
</dbReference>
<dbReference type="SMART" id="SM00164">
    <property type="entry name" value="TBC"/>
    <property type="match status" value="1"/>
</dbReference>
<evidence type="ECO:0000313" key="4">
    <source>
        <dbReference type="Proteomes" id="UP000050792"/>
    </source>
</evidence>
<dbReference type="Gene3D" id="1.10.472.80">
    <property type="entry name" value="Ypt/Rab-GAP domain of gyp1p, domain 3"/>
    <property type="match status" value="1"/>
</dbReference>
<name>A0AA85FEJ7_9TREM</name>
<reference evidence="5" key="2">
    <citation type="submission" date="2023-11" db="UniProtKB">
        <authorList>
            <consortium name="WormBaseParasite"/>
        </authorList>
    </citation>
    <scope>IDENTIFICATION</scope>
</reference>
<dbReference type="Proteomes" id="UP000050792">
    <property type="component" value="Unassembled WGS sequence"/>
</dbReference>
<dbReference type="InterPro" id="IPR050302">
    <property type="entry name" value="Rab_GAP_TBC_domain"/>
</dbReference>
<evidence type="ECO:0000259" key="3">
    <source>
        <dbReference type="PROSITE" id="PS50086"/>
    </source>
</evidence>